<dbReference type="Gene3D" id="3.30.450.40">
    <property type="match status" value="1"/>
</dbReference>
<gene>
    <name evidence="19" type="ORF">ACFOW7_06760</name>
</gene>
<evidence type="ECO:0000259" key="18">
    <source>
        <dbReference type="PROSITE" id="PS50885"/>
    </source>
</evidence>
<dbReference type="InterPro" id="IPR016380">
    <property type="entry name" value="Sig_transdc_His_kin_NarX/NarQ"/>
</dbReference>
<sequence>MNELPSLRDRLSTRIIASSLAALTVMLCMIGWTLWLSWQLEGAAAAINDTGSLRMRANGIAIELLQSDTSHANQALAGLRAQRDTLDRLKRGVPSRPLFLPDAADIRAQMAQVEATWENQLKPAITLGLAQGRADAYLAVLPGFIDKADRLVRMIETDNAAKTNLLRLSQAVLIGVASVGTLAMIYLLYLWIISPVLNLQEGLRRMAGREFSVRLPVESNDEFGLLAQGFNRMADELEGLYRDLENRVQKKTALLANQNRELGALYDMAAFLNQPNDIDALCRGFLQRVMKEFNADGGSIRVTDPLGDKLHLVVSEGLSSDLEDTEHCMKINACFCGAATRQGVVVIQDFRKLSQTEQYRCASEGFKGLSVFRIVTQDAVLGSFSLHYRNTRTIAPAEAQLLETLGQHLGVALDNRRLSAKARQLAVAEERNLVAQGLHDSIAQGLNFLNLQVQMLDSAVEREQWDEVREIVPLLRTGVDESYQDVRELLVNFRTKLGQGEMLAAVEDTVARFRRQSGIEVTLKVDDLEGAPLPPEQQLQVLFILQEALSNIRKHANASRVQVTIHNRRDFEMRIDDNGEGFDPAEVAQRGEHHVGLNIMQERAQRLSATLVLESSPGKGTHIRLALPRTERQAA</sequence>
<dbReference type="Pfam" id="PF13185">
    <property type="entry name" value="GAF_2"/>
    <property type="match status" value="1"/>
</dbReference>
<dbReference type="InterPro" id="IPR005467">
    <property type="entry name" value="His_kinase_dom"/>
</dbReference>
<keyword evidence="8 14" id="KW-0547">Nucleotide-binding</keyword>
<dbReference type="PROSITE" id="PS50109">
    <property type="entry name" value="HIS_KIN"/>
    <property type="match status" value="1"/>
</dbReference>
<dbReference type="Gene3D" id="1.10.8.500">
    <property type="entry name" value="HAMP domain in histidine kinase"/>
    <property type="match status" value="1"/>
</dbReference>
<evidence type="ECO:0000256" key="15">
    <source>
        <dbReference type="SAM" id="Coils"/>
    </source>
</evidence>
<name>A0ABV8MQ96_9NEIS</name>
<dbReference type="SMART" id="SM00304">
    <property type="entry name" value="HAMP"/>
    <property type="match status" value="1"/>
</dbReference>
<evidence type="ECO:0000256" key="3">
    <source>
        <dbReference type="ARBA" id="ARBA00022475"/>
    </source>
</evidence>
<evidence type="ECO:0000256" key="5">
    <source>
        <dbReference type="ARBA" id="ARBA00022553"/>
    </source>
</evidence>
<keyword evidence="20" id="KW-1185">Reference proteome</keyword>
<dbReference type="InterPro" id="IPR029016">
    <property type="entry name" value="GAF-like_dom_sf"/>
</dbReference>
<dbReference type="InterPro" id="IPR003594">
    <property type="entry name" value="HATPase_dom"/>
</dbReference>
<evidence type="ECO:0000259" key="17">
    <source>
        <dbReference type="PROSITE" id="PS50109"/>
    </source>
</evidence>
<evidence type="ECO:0000256" key="14">
    <source>
        <dbReference type="PIRNR" id="PIRNR003167"/>
    </source>
</evidence>
<dbReference type="SMART" id="SM00387">
    <property type="entry name" value="HATPase_c"/>
    <property type="match status" value="1"/>
</dbReference>
<dbReference type="PROSITE" id="PS50885">
    <property type="entry name" value="HAMP"/>
    <property type="match status" value="1"/>
</dbReference>
<dbReference type="PIRSF" id="PIRSF003167">
    <property type="entry name" value="STHK_NarX/NarQ"/>
    <property type="match status" value="1"/>
</dbReference>
<evidence type="ECO:0000256" key="13">
    <source>
        <dbReference type="ARBA" id="ARBA00023136"/>
    </source>
</evidence>
<organism evidence="19 20">
    <name type="scientific">Chitinimonas lacunae</name>
    <dbReference type="NCBI Taxonomy" id="1963018"/>
    <lineage>
        <taxon>Bacteria</taxon>
        <taxon>Pseudomonadati</taxon>
        <taxon>Pseudomonadota</taxon>
        <taxon>Betaproteobacteria</taxon>
        <taxon>Neisseriales</taxon>
        <taxon>Chitinibacteraceae</taxon>
        <taxon>Chitinimonas</taxon>
    </lineage>
</organism>
<feature type="domain" description="Histidine kinase" evidence="17">
    <location>
        <begin position="437"/>
        <end position="631"/>
    </location>
</feature>
<keyword evidence="15" id="KW-0175">Coiled coil</keyword>
<keyword evidence="3 14" id="KW-1003">Cell membrane</keyword>
<feature type="transmembrane region" description="Helical" evidence="16">
    <location>
        <begin position="171"/>
        <end position="192"/>
    </location>
</feature>
<keyword evidence="5" id="KW-0597">Phosphoprotein</keyword>
<dbReference type="SUPFAM" id="SSF158472">
    <property type="entry name" value="HAMP domain-like"/>
    <property type="match status" value="1"/>
</dbReference>
<keyword evidence="13 14" id="KW-0472">Membrane</keyword>
<dbReference type="Proteomes" id="UP001595791">
    <property type="component" value="Unassembled WGS sequence"/>
</dbReference>
<keyword evidence="9 14" id="KW-0418">Kinase</keyword>
<evidence type="ECO:0000256" key="9">
    <source>
        <dbReference type="ARBA" id="ARBA00022777"/>
    </source>
</evidence>
<dbReference type="Pfam" id="PF02518">
    <property type="entry name" value="HATPase_c"/>
    <property type="match status" value="1"/>
</dbReference>
<evidence type="ECO:0000313" key="19">
    <source>
        <dbReference type="EMBL" id="MFC4159055.1"/>
    </source>
</evidence>
<dbReference type="InterPro" id="IPR003660">
    <property type="entry name" value="HAMP_dom"/>
</dbReference>
<dbReference type="EC" id="2.7.13.3" evidence="14"/>
<evidence type="ECO:0000256" key="1">
    <source>
        <dbReference type="ARBA" id="ARBA00000085"/>
    </source>
</evidence>
<evidence type="ECO:0000313" key="20">
    <source>
        <dbReference type="Proteomes" id="UP001595791"/>
    </source>
</evidence>
<evidence type="ECO:0000256" key="8">
    <source>
        <dbReference type="ARBA" id="ARBA00022741"/>
    </source>
</evidence>
<dbReference type="EMBL" id="JBHSBU010000001">
    <property type="protein sequence ID" value="MFC4159055.1"/>
    <property type="molecule type" value="Genomic_DNA"/>
</dbReference>
<dbReference type="RefSeq" id="WP_378162392.1">
    <property type="nucleotide sequence ID" value="NZ_JBHSBU010000001.1"/>
</dbReference>
<keyword evidence="12 14" id="KW-0902">Two-component regulatory system</keyword>
<dbReference type="SMART" id="SM00065">
    <property type="entry name" value="GAF"/>
    <property type="match status" value="1"/>
</dbReference>
<dbReference type="SUPFAM" id="SSF55874">
    <property type="entry name" value="ATPase domain of HSP90 chaperone/DNA topoisomerase II/histidine kinase"/>
    <property type="match status" value="1"/>
</dbReference>
<comment type="caution">
    <text evidence="19">The sequence shown here is derived from an EMBL/GenBank/DDBJ whole genome shotgun (WGS) entry which is preliminary data.</text>
</comment>
<dbReference type="Gene3D" id="1.20.120.960">
    <property type="entry name" value="Histidine kinase NarX, sensor domain"/>
    <property type="match status" value="1"/>
</dbReference>
<dbReference type="CDD" id="cd16917">
    <property type="entry name" value="HATPase_UhpB-NarQ-NarX-like"/>
    <property type="match status" value="1"/>
</dbReference>
<dbReference type="InterPro" id="IPR036890">
    <property type="entry name" value="HATPase_C_sf"/>
</dbReference>
<dbReference type="Gene3D" id="3.30.565.10">
    <property type="entry name" value="Histidine kinase-like ATPase, C-terminal domain"/>
    <property type="match status" value="1"/>
</dbReference>
<dbReference type="SUPFAM" id="SSF55781">
    <property type="entry name" value="GAF domain-like"/>
    <property type="match status" value="1"/>
</dbReference>
<evidence type="ECO:0000256" key="4">
    <source>
        <dbReference type="ARBA" id="ARBA00022519"/>
    </source>
</evidence>
<evidence type="ECO:0000256" key="11">
    <source>
        <dbReference type="ARBA" id="ARBA00022989"/>
    </source>
</evidence>
<keyword evidence="6 14" id="KW-0808">Transferase</keyword>
<feature type="transmembrane region" description="Helical" evidence="16">
    <location>
        <begin position="15"/>
        <end position="35"/>
    </location>
</feature>
<dbReference type="Pfam" id="PF07730">
    <property type="entry name" value="HisKA_3"/>
    <property type="match status" value="1"/>
</dbReference>
<comment type="catalytic activity">
    <reaction evidence="1 14">
        <text>ATP + protein L-histidine = ADP + protein N-phospho-L-histidine.</text>
        <dbReference type="EC" id="2.7.13.3"/>
    </reaction>
</comment>
<dbReference type="InterPro" id="IPR011712">
    <property type="entry name" value="Sig_transdc_His_kin_sub3_dim/P"/>
</dbReference>
<evidence type="ECO:0000256" key="10">
    <source>
        <dbReference type="ARBA" id="ARBA00022840"/>
    </source>
</evidence>
<evidence type="ECO:0000256" key="16">
    <source>
        <dbReference type="SAM" id="Phobius"/>
    </source>
</evidence>
<dbReference type="PANTHER" id="PTHR24421">
    <property type="entry name" value="NITRATE/NITRITE SENSOR PROTEIN NARX-RELATED"/>
    <property type="match status" value="1"/>
</dbReference>
<dbReference type="PANTHER" id="PTHR24421:SF10">
    <property type="entry name" value="NITRATE_NITRITE SENSOR PROTEIN NARQ"/>
    <property type="match status" value="1"/>
</dbReference>
<dbReference type="Gene3D" id="1.20.5.1930">
    <property type="match status" value="1"/>
</dbReference>
<proteinExistence type="predicted"/>
<keyword evidence="11 16" id="KW-1133">Transmembrane helix</keyword>
<dbReference type="InterPro" id="IPR029095">
    <property type="entry name" value="NarX-like_N"/>
</dbReference>
<dbReference type="InterPro" id="IPR003018">
    <property type="entry name" value="GAF"/>
</dbReference>
<feature type="domain" description="HAMP" evidence="18">
    <location>
        <begin position="190"/>
        <end position="242"/>
    </location>
</feature>
<evidence type="ECO:0000256" key="12">
    <source>
        <dbReference type="ARBA" id="ARBA00023012"/>
    </source>
</evidence>
<evidence type="ECO:0000256" key="6">
    <source>
        <dbReference type="ARBA" id="ARBA00022679"/>
    </source>
</evidence>
<protein>
    <recommendedName>
        <fullName evidence="14">Sensor protein</fullName>
        <ecNumber evidence="14">2.7.13.3</ecNumber>
    </recommendedName>
</protein>
<dbReference type="Pfam" id="PF13675">
    <property type="entry name" value="PilJ"/>
    <property type="match status" value="1"/>
</dbReference>
<keyword evidence="10 14" id="KW-0067">ATP-binding</keyword>
<dbReference type="InterPro" id="IPR042295">
    <property type="entry name" value="NarX-like_N_sf"/>
</dbReference>
<reference evidence="20" key="1">
    <citation type="journal article" date="2019" name="Int. J. Syst. Evol. Microbiol.">
        <title>The Global Catalogue of Microorganisms (GCM) 10K type strain sequencing project: providing services to taxonomists for standard genome sequencing and annotation.</title>
        <authorList>
            <consortium name="The Broad Institute Genomics Platform"/>
            <consortium name="The Broad Institute Genome Sequencing Center for Infectious Disease"/>
            <person name="Wu L."/>
            <person name="Ma J."/>
        </authorList>
    </citation>
    <scope>NUCLEOTIDE SEQUENCE [LARGE SCALE GENOMIC DNA]</scope>
    <source>
        <strain evidence="20">LMG 29894</strain>
    </source>
</reference>
<keyword evidence="7 16" id="KW-0812">Transmembrane</keyword>
<feature type="coiled-coil region" evidence="15">
    <location>
        <begin position="227"/>
        <end position="261"/>
    </location>
</feature>
<dbReference type="CDD" id="cd06225">
    <property type="entry name" value="HAMP"/>
    <property type="match status" value="1"/>
</dbReference>
<dbReference type="Pfam" id="PF00672">
    <property type="entry name" value="HAMP"/>
    <property type="match status" value="1"/>
</dbReference>
<evidence type="ECO:0000256" key="2">
    <source>
        <dbReference type="ARBA" id="ARBA00004429"/>
    </source>
</evidence>
<keyword evidence="4 14" id="KW-0997">Cell inner membrane</keyword>
<comment type="subcellular location">
    <subcellularLocation>
        <location evidence="2">Cell inner membrane</location>
        <topology evidence="2">Multi-pass membrane protein</topology>
    </subcellularLocation>
</comment>
<evidence type="ECO:0000256" key="7">
    <source>
        <dbReference type="ARBA" id="ARBA00022692"/>
    </source>
</evidence>
<accession>A0ABV8MQ96</accession>
<dbReference type="InterPro" id="IPR050482">
    <property type="entry name" value="Sensor_HK_TwoCompSys"/>
</dbReference>